<evidence type="ECO:0000256" key="1">
    <source>
        <dbReference type="ARBA" id="ARBA00044755"/>
    </source>
</evidence>
<organism evidence="4 5">
    <name type="scientific">Anaerocolumna aminovalerica</name>
    <dbReference type="NCBI Taxonomy" id="1527"/>
    <lineage>
        <taxon>Bacteria</taxon>
        <taxon>Bacillati</taxon>
        <taxon>Bacillota</taxon>
        <taxon>Clostridia</taxon>
        <taxon>Lachnospirales</taxon>
        <taxon>Lachnospiraceae</taxon>
        <taxon>Anaerocolumna</taxon>
    </lineage>
</organism>
<keyword evidence="2" id="KW-0175">Coiled coil</keyword>
<feature type="coiled-coil region" evidence="2">
    <location>
        <begin position="75"/>
        <end position="102"/>
    </location>
</feature>
<evidence type="ECO:0000256" key="3">
    <source>
        <dbReference type="SAM" id="MobiDB-lite"/>
    </source>
</evidence>
<protein>
    <submittedName>
        <fullName evidence="4">Polymer-forming protein</fullName>
    </submittedName>
</protein>
<dbReference type="RefSeq" id="WP_091688384.1">
    <property type="nucleotide sequence ID" value="NZ_BAABFM010000045.1"/>
</dbReference>
<reference evidence="4 5" key="1">
    <citation type="submission" date="2016-10" db="EMBL/GenBank/DDBJ databases">
        <authorList>
            <person name="de Groot N.N."/>
        </authorList>
    </citation>
    <scope>NUCLEOTIDE SEQUENCE [LARGE SCALE GENOMIC DNA]</scope>
    <source>
        <strain evidence="4 5">DSM 1283</strain>
    </source>
</reference>
<gene>
    <name evidence="4" type="ORF">SAMN04489757_14310</name>
</gene>
<name>A0A1I5IE26_9FIRM</name>
<proteinExistence type="inferred from homology"/>
<dbReference type="Proteomes" id="UP000198806">
    <property type="component" value="Unassembled WGS sequence"/>
</dbReference>
<accession>A0A1I5IE26</accession>
<evidence type="ECO:0000313" key="4">
    <source>
        <dbReference type="EMBL" id="SFO58599.1"/>
    </source>
</evidence>
<dbReference type="PANTHER" id="PTHR35024">
    <property type="entry name" value="HYPOTHETICAL CYTOSOLIC PROTEIN"/>
    <property type="match status" value="1"/>
</dbReference>
<comment type="similarity">
    <text evidence="1">Belongs to the bactofilin family.</text>
</comment>
<dbReference type="InterPro" id="IPR007607">
    <property type="entry name" value="BacA/B"/>
</dbReference>
<dbReference type="STRING" id="1527.SAMN04489757_14310"/>
<dbReference type="AlphaFoldDB" id="A0A1I5IE26"/>
<evidence type="ECO:0000256" key="2">
    <source>
        <dbReference type="SAM" id="Coils"/>
    </source>
</evidence>
<keyword evidence="5" id="KW-1185">Reference proteome</keyword>
<evidence type="ECO:0000313" key="5">
    <source>
        <dbReference type="Proteomes" id="UP000198806"/>
    </source>
</evidence>
<dbReference type="PANTHER" id="PTHR35024:SF4">
    <property type="entry name" value="POLYMER-FORMING CYTOSKELETAL PROTEIN"/>
    <property type="match status" value="1"/>
</dbReference>
<feature type="region of interest" description="Disordered" evidence="3">
    <location>
        <begin position="35"/>
        <end position="55"/>
    </location>
</feature>
<dbReference type="Pfam" id="PF04519">
    <property type="entry name" value="Bactofilin"/>
    <property type="match status" value="1"/>
</dbReference>
<dbReference type="OrthoDB" id="1651736at2"/>
<dbReference type="EMBL" id="FOWD01000043">
    <property type="protein sequence ID" value="SFO58599.1"/>
    <property type="molecule type" value="Genomic_DNA"/>
</dbReference>
<sequence length="273" mass="29496">MGFFKDFKEDLSQAVNELMPEEMFDDNQVVNTLDEEPEQSEDTLEMGEETTASEDLENTYDDNVDMDILDAILTADEETEDLESLKDLEETQESDILEVENDIQYQTISEEEVSMDELNRMDDTESTDEVTVITKGTIINGSINADGSLDVMGTIKGDVECLGKLSIYGTVTGNCMAREIFVGAKRLEGSISSEGSVKIGLGTVIIGDVTASSGVIAGAIKGEIDINGPVIVDSSAVVKGNIKAQSIQINNGAIIEGFCSLPYASVDIENIFE</sequence>